<comment type="caution">
    <text evidence="3">The sequence shown here is derived from an EMBL/GenBank/DDBJ whole genome shotgun (WGS) entry which is preliminary data.</text>
</comment>
<organism evidence="3 4">
    <name type="scientific">Mucilaginibacter psychrotolerans</name>
    <dbReference type="NCBI Taxonomy" id="1524096"/>
    <lineage>
        <taxon>Bacteria</taxon>
        <taxon>Pseudomonadati</taxon>
        <taxon>Bacteroidota</taxon>
        <taxon>Sphingobacteriia</taxon>
        <taxon>Sphingobacteriales</taxon>
        <taxon>Sphingobacteriaceae</taxon>
        <taxon>Mucilaginibacter</taxon>
    </lineage>
</organism>
<dbReference type="AlphaFoldDB" id="A0A4Y8RYH0"/>
<accession>A0A4Y8RYH0</accession>
<keyword evidence="1" id="KW-0732">Signal</keyword>
<gene>
    <name evidence="3" type="ORF">E2R66_27185</name>
</gene>
<sequence>MHFLIFVMMLLPVGQQSNKRVLTIYAQSDNEPQYKQQIQLFDQDKAGLLERDVVVRTIFYNDANANDFRKAQVKDNFTIVLTGKDGGEKYRSNKLLPLQKLYAIIDVMPMRKAEMRKN</sequence>
<dbReference type="OrthoDB" id="7362103at2"/>
<keyword evidence="4" id="KW-1185">Reference proteome</keyword>
<reference evidence="3 4" key="1">
    <citation type="journal article" date="2017" name="Int. J. Syst. Evol. Microbiol.">
        <title>Mucilaginibacterpsychrotolerans sp. nov., isolated from peatlands.</title>
        <authorList>
            <person name="Deng Y."/>
            <person name="Shen L."/>
            <person name="Xu B."/>
            <person name="Liu Y."/>
            <person name="Gu Z."/>
            <person name="Liu H."/>
            <person name="Zhou Y."/>
        </authorList>
    </citation>
    <scope>NUCLEOTIDE SEQUENCE [LARGE SCALE GENOMIC DNA]</scope>
    <source>
        <strain evidence="3 4">NH7-4</strain>
    </source>
</reference>
<dbReference type="EMBL" id="SOZE01000054">
    <property type="protein sequence ID" value="TFF30450.1"/>
    <property type="molecule type" value="Genomic_DNA"/>
</dbReference>
<feature type="domain" description="DUF4174" evidence="2">
    <location>
        <begin position="16"/>
        <end position="114"/>
    </location>
</feature>
<dbReference type="Proteomes" id="UP000297540">
    <property type="component" value="Unassembled WGS sequence"/>
</dbReference>
<dbReference type="InterPro" id="IPR025232">
    <property type="entry name" value="DUF4174"/>
</dbReference>
<evidence type="ECO:0000256" key="1">
    <source>
        <dbReference type="ARBA" id="ARBA00022729"/>
    </source>
</evidence>
<evidence type="ECO:0000313" key="3">
    <source>
        <dbReference type="EMBL" id="TFF30450.1"/>
    </source>
</evidence>
<evidence type="ECO:0000313" key="4">
    <source>
        <dbReference type="Proteomes" id="UP000297540"/>
    </source>
</evidence>
<proteinExistence type="predicted"/>
<protein>
    <submittedName>
        <fullName evidence="3">DUF4174 domain-containing protein</fullName>
    </submittedName>
</protein>
<dbReference type="Pfam" id="PF13778">
    <property type="entry name" value="DUF4174"/>
    <property type="match status" value="1"/>
</dbReference>
<evidence type="ECO:0000259" key="2">
    <source>
        <dbReference type="Pfam" id="PF13778"/>
    </source>
</evidence>
<name>A0A4Y8RYH0_9SPHI</name>
<dbReference type="RefSeq" id="WP_133236847.1">
    <property type="nucleotide sequence ID" value="NZ_SOZE01000054.1"/>
</dbReference>